<dbReference type="SUPFAM" id="SSF47413">
    <property type="entry name" value="lambda repressor-like DNA-binding domains"/>
    <property type="match status" value="1"/>
</dbReference>
<dbReference type="EMBL" id="CP022098">
    <property type="protein sequence ID" value="ATB44301.1"/>
    <property type="molecule type" value="Genomic_DNA"/>
</dbReference>
<accession>A0A250JLN6</accession>
<dbReference type="PANTHER" id="PTHR35010">
    <property type="entry name" value="BLL4672 PROTEIN-RELATED"/>
    <property type="match status" value="1"/>
</dbReference>
<protein>
    <submittedName>
        <fullName evidence="2">Transcriptional regulator</fullName>
    </submittedName>
</protein>
<evidence type="ECO:0000313" key="3">
    <source>
        <dbReference type="Proteomes" id="UP000217257"/>
    </source>
</evidence>
<organism evidence="2 3">
    <name type="scientific">Cystobacter fuscus</name>
    <dbReference type="NCBI Taxonomy" id="43"/>
    <lineage>
        <taxon>Bacteria</taxon>
        <taxon>Pseudomonadati</taxon>
        <taxon>Myxococcota</taxon>
        <taxon>Myxococcia</taxon>
        <taxon>Myxococcales</taxon>
        <taxon>Cystobacterineae</taxon>
        <taxon>Archangiaceae</taxon>
        <taxon>Cystobacter</taxon>
    </lineage>
</organism>
<gene>
    <name evidence="2" type="ORF">CYFUS_009788</name>
</gene>
<sequence length="282" mass="31813">MTAASLSSPHSELGHFLRTRRARLRPSDVGLTEGARRRTPGLRREEVAQLADVGVSWYTWLEQGRDIHVSEPLLERLAQALRLTPSERAHLFALAQGRPAASPLIAPAGVSEALQRVLDVHPFPALVATMRWDYLAWNTAAVRLYGDFSKLTPALRNGLWRLFTDPNRRRMIPAWEQIARASVQRFRLDAARSADRSAFDELAAALSRVSPEFTRWWGDHDVVEVGEGSKELIHSDVGLVRFEYVTLTQAEPDGRVLRVTFYSPQAGESEERTRRLFGPITR</sequence>
<dbReference type="CDD" id="cd00093">
    <property type="entry name" value="HTH_XRE"/>
    <property type="match status" value="1"/>
</dbReference>
<dbReference type="InterPro" id="IPR010982">
    <property type="entry name" value="Lambda_DNA-bd_dom_sf"/>
</dbReference>
<name>A0A250JLN6_9BACT</name>
<dbReference type="SMART" id="SM00530">
    <property type="entry name" value="HTH_XRE"/>
    <property type="match status" value="1"/>
</dbReference>
<dbReference type="Proteomes" id="UP000217257">
    <property type="component" value="Chromosome"/>
</dbReference>
<dbReference type="Gene3D" id="1.10.260.40">
    <property type="entry name" value="lambda repressor-like DNA-binding domains"/>
    <property type="match status" value="1"/>
</dbReference>
<dbReference type="GO" id="GO:0003677">
    <property type="term" value="F:DNA binding"/>
    <property type="evidence" value="ECO:0007669"/>
    <property type="project" value="InterPro"/>
</dbReference>
<evidence type="ECO:0000259" key="1">
    <source>
        <dbReference type="SMART" id="SM00530"/>
    </source>
</evidence>
<dbReference type="InterPro" id="IPR041413">
    <property type="entry name" value="MLTR_LBD"/>
</dbReference>
<dbReference type="AlphaFoldDB" id="A0A250JLN6"/>
<dbReference type="RefSeq" id="WP_232537264.1">
    <property type="nucleotide sequence ID" value="NZ_CP022098.1"/>
</dbReference>
<feature type="domain" description="HTH cro/C1-type" evidence="1">
    <location>
        <begin position="16"/>
        <end position="88"/>
    </location>
</feature>
<reference evidence="2 3" key="1">
    <citation type="submission" date="2017-06" db="EMBL/GenBank/DDBJ databases">
        <title>Sequencing and comparative analysis of myxobacterial genomes.</title>
        <authorList>
            <person name="Rupp O."/>
            <person name="Goesmann A."/>
            <person name="Sogaard-Andersen L."/>
        </authorList>
    </citation>
    <scope>NUCLEOTIDE SEQUENCE [LARGE SCALE GENOMIC DNA]</scope>
    <source>
        <strain evidence="2 3">DSM 52655</strain>
    </source>
</reference>
<evidence type="ECO:0000313" key="2">
    <source>
        <dbReference type="EMBL" id="ATB44301.1"/>
    </source>
</evidence>
<dbReference type="Pfam" id="PF17765">
    <property type="entry name" value="MLTR_LBD"/>
    <property type="match status" value="1"/>
</dbReference>
<dbReference type="Pfam" id="PF13560">
    <property type="entry name" value="HTH_31"/>
    <property type="match status" value="1"/>
</dbReference>
<dbReference type="Gene3D" id="3.30.450.180">
    <property type="match status" value="1"/>
</dbReference>
<dbReference type="KEGG" id="cfus:CYFUS_009788"/>
<proteinExistence type="predicted"/>
<dbReference type="InterPro" id="IPR001387">
    <property type="entry name" value="Cro/C1-type_HTH"/>
</dbReference>